<dbReference type="InterPro" id="IPR032675">
    <property type="entry name" value="LRR_dom_sf"/>
</dbReference>
<evidence type="ECO:0000313" key="2">
    <source>
        <dbReference type="Proteomes" id="UP000646827"/>
    </source>
</evidence>
<reference evidence="1 2" key="1">
    <citation type="submission" date="2020-12" db="EMBL/GenBank/DDBJ databases">
        <title>Metabolic potential, ecology and presence of endohyphal bacteria is reflected in genomic diversity of Mucoromycotina.</title>
        <authorList>
            <person name="Muszewska A."/>
            <person name="Okrasinska A."/>
            <person name="Steczkiewicz K."/>
            <person name="Drgas O."/>
            <person name="Orlowska M."/>
            <person name="Perlinska-Lenart U."/>
            <person name="Aleksandrzak-Piekarczyk T."/>
            <person name="Szatraj K."/>
            <person name="Zielenkiewicz U."/>
            <person name="Pilsyk S."/>
            <person name="Malc E."/>
            <person name="Mieczkowski P."/>
            <person name="Kruszewska J.S."/>
            <person name="Biernat P."/>
            <person name="Pawlowska J."/>
        </authorList>
    </citation>
    <scope>NUCLEOTIDE SEQUENCE [LARGE SCALE GENOMIC DNA]</scope>
    <source>
        <strain evidence="1 2">CBS 142.35</strain>
    </source>
</reference>
<comment type="caution">
    <text evidence="1">The sequence shown here is derived from an EMBL/GenBank/DDBJ whole genome shotgun (WGS) entry which is preliminary data.</text>
</comment>
<organism evidence="1 2">
    <name type="scientific">Circinella minor</name>
    <dbReference type="NCBI Taxonomy" id="1195481"/>
    <lineage>
        <taxon>Eukaryota</taxon>
        <taxon>Fungi</taxon>
        <taxon>Fungi incertae sedis</taxon>
        <taxon>Mucoromycota</taxon>
        <taxon>Mucoromycotina</taxon>
        <taxon>Mucoromycetes</taxon>
        <taxon>Mucorales</taxon>
        <taxon>Lichtheimiaceae</taxon>
        <taxon>Circinella</taxon>
    </lineage>
</organism>
<dbReference type="Proteomes" id="UP000646827">
    <property type="component" value="Unassembled WGS sequence"/>
</dbReference>
<dbReference type="SUPFAM" id="SSF52047">
    <property type="entry name" value="RNI-like"/>
    <property type="match status" value="1"/>
</dbReference>
<name>A0A8H7RRR8_9FUNG</name>
<dbReference type="EMBL" id="JAEPRB010000514">
    <property type="protein sequence ID" value="KAG2215470.1"/>
    <property type="molecule type" value="Genomic_DNA"/>
</dbReference>
<protein>
    <submittedName>
        <fullName evidence="1">Uncharacterized protein</fullName>
    </submittedName>
</protein>
<dbReference type="AlphaFoldDB" id="A0A8H7RRR8"/>
<accession>A0A8H7RRR8</accession>
<dbReference type="Gene3D" id="3.80.10.10">
    <property type="entry name" value="Ribonuclease Inhibitor"/>
    <property type="match status" value="1"/>
</dbReference>
<gene>
    <name evidence="1" type="ORF">INT45_012791</name>
</gene>
<evidence type="ECO:0000313" key="1">
    <source>
        <dbReference type="EMBL" id="KAG2215470.1"/>
    </source>
</evidence>
<dbReference type="OrthoDB" id="629492at2759"/>
<sequence>MNVDCPLDAFIGEMENLAGPYNTLIDVELTTSCTTGQMLKPLLQYCPKIRRLCLEGCTLDVVDAVDELYNDNLEIFAYNPGYEVTSLEEKDEEFYDGPRGLREIYTPNGGDGAQTDSFLRLLRKNQKSLQTVYANTQMPEEQEAHGEPYPNFIPVYEEWYFERLQYLTYWPGAHNVVESMFLQSIKSCVATSLRMFSAVDKPNIPMIVNTLIKSLPVEILSFSHARFDDGNEYQRSSAIVQLFKYYAELSPSEKTLKEIWFNYCDFVTDDVLDILTEIKTITRVNFTGKCTVPSDGSFLIFLQKMGHHLTEVMFADINHIGDDVLNVLCKMEHLKTVTLELITEITEEGIKHLADNTRGLCSLNMEECIELSDDSVSYINERVKNVKYVW</sequence>
<proteinExistence type="predicted"/>
<keyword evidence="2" id="KW-1185">Reference proteome</keyword>